<dbReference type="GO" id="GO:0005516">
    <property type="term" value="F:calmodulin binding"/>
    <property type="evidence" value="ECO:0007669"/>
    <property type="project" value="InterPro"/>
</dbReference>
<dbReference type="EMBL" id="JABFUD020000001">
    <property type="protein sequence ID" value="KAI5085086.1"/>
    <property type="molecule type" value="Genomic_DNA"/>
</dbReference>
<feature type="domain" description="Calmodulin-binding" evidence="2">
    <location>
        <begin position="522"/>
        <end position="621"/>
    </location>
</feature>
<comment type="caution">
    <text evidence="3">The sequence shown here is derived from an EMBL/GenBank/DDBJ whole genome shotgun (WGS) entry which is preliminary data.</text>
</comment>
<feature type="region of interest" description="Disordered" evidence="1">
    <location>
        <begin position="1"/>
        <end position="97"/>
    </location>
</feature>
<evidence type="ECO:0000313" key="3">
    <source>
        <dbReference type="EMBL" id="KAI5085086.1"/>
    </source>
</evidence>
<dbReference type="Proteomes" id="UP000886520">
    <property type="component" value="Chromosome 1"/>
</dbReference>
<name>A0A9D4VGA0_ADICA</name>
<dbReference type="Pfam" id="PF07839">
    <property type="entry name" value="CaM_binding"/>
    <property type="match status" value="1"/>
</dbReference>
<feature type="compositionally biased region" description="Low complexity" evidence="1">
    <location>
        <begin position="61"/>
        <end position="71"/>
    </location>
</feature>
<evidence type="ECO:0000313" key="4">
    <source>
        <dbReference type="Proteomes" id="UP000886520"/>
    </source>
</evidence>
<accession>A0A9D4VGA0</accession>
<dbReference type="PANTHER" id="PTHR33923:SF3">
    <property type="entry name" value="CALMODULIN BINDING PROTEIN PICBP"/>
    <property type="match status" value="1"/>
</dbReference>
<reference evidence="3" key="1">
    <citation type="submission" date="2021-01" db="EMBL/GenBank/DDBJ databases">
        <title>Adiantum capillus-veneris genome.</title>
        <authorList>
            <person name="Fang Y."/>
            <person name="Liao Q."/>
        </authorList>
    </citation>
    <scope>NUCLEOTIDE SEQUENCE</scope>
    <source>
        <strain evidence="3">H3</strain>
        <tissue evidence="3">Leaf</tissue>
    </source>
</reference>
<organism evidence="3 4">
    <name type="scientific">Adiantum capillus-veneris</name>
    <name type="common">Maidenhair fern</name>
    <dbReference type="NCBI Taxonomy" id="13818"/>
    <lineage>
        <taxon>Eukaryota</taxon>
        <taxon>Viridiplantae</taxon>
        <taxon>Streptophyta</taxon>
        <taxon>Embryophyta</taxon>
        <taxon>Tracheophyta</taxon>
        <taxon>Polypodiopsida</taxon>
        <taxon>Polypodiidae</taxon>
        <taxon>Polypodiales</taxon>
        <taxon>Pteridineae</taxon>
        <taxon>Pteridaceae</taxon>
        <taxon>Vittarioideae</taxon>
        <taxon>Adiantum</taxon>
    </lineage>
</organism>
<feature type="compositionally biased region" description="Low complexity" evidence="1">
    <location>
        <begin position="32"/>
        <end position="49"/>
    </location>
</feature>
<dbReference type="InterPro" id="IPR044681">
    <property type="entry name" value="PICBP-like"/>
</dbReference>
<sequence>MAGAATSFVKDRPDGHAAAMGACYSSGRREPSPSSLTSSQSKVSTTSQTRNSNPLNSGKISRSQSSCSDSSQKALRMKNPGKGLSTSSGPHPHVGNVLHASNLAHSDSVQGSAIRLQGVNGHAHVEGTSSATGEDWNQVLQTHGTSSLSTRVMAQQTSSSASEDSVAGIGDANLLHKVRSISAEVGLSVAATENPAAAHSSSILSPCHMHPSALSNVSTLNTPVHMQSKHIEIKSPSLSKSGVGSYEVLASRKQIAGMYGMPPSKLDNSLRRTATVTGLKIDTIGNSNGAGLKAIRSPSKAETLSLAYKGSAVKELCKNCKTGNWESVCYIANDGRIAATPTGPTTVCHFHHCNSPKCAANPNYQPPSSLPSKKVSLAKPLLSRSHSDKAIRTKPSNLHGADDSESCSGTKSSLDDGGTGNGNRKKEGAVHKLSAENRPDFEVKAWDSVDMCDASINSPEFYSEDAQQGATDSHRSCGCAEGDQRCVSPMHAGEQRVPNSMCPLEYCSGNDFDSHNDVAGLHLTGNTDGEFKDVESKAESEVAKVSQTRKSSMERMRQRYLDCLKEQEAETVRLKKQEMIARKQAGEWMLDSAIGEILQKLAPDGEAGVKVIVEAFETIMQQSDSDSLHDNAVSVDC</sequence>
<feature type="region of interest" description="Disordered" evidence="1">
    <location>
        <begin position="381"/>
        <end position="433"/>
    </location>
</feature>
<feature type="compositionally biased region" description="Polar residues" evidence="1">
    <location>
        <begin position="50"/>
        <end position="60"/>
    </location>
</feature>
<dbReference type="InterPro" id="IPR012417">
    <property type="entry name" value="CaM-bd_dom_pln"/>
</dbReference>
<feature type="compositionally biased region" description="Basic and acidic residues" evidence="1">
    <location>
        <begin position="424"/>
        <end position="433"/>
    </location>
</feature>
<dbReference type="AlphaFoldDB" id="A0A9D4VGA0"/>
<keyword evidence="4" id="KW-1185">Reference proteome</keyword>
<proteinExistence type="predicted"/>
<dbReference type="OrthoDB" id="1096728at2759"/>
<evidence type="ECO:0000259" key="2">
    <source>
        <dbReference type="SMART" id="SM01054"/>
    </source>
</evidence>
<protein>
    <recommendedName>
        <fullName evidence="2">Calmodulin-binding domain-containing protein</fullName>
    </recommendedName>
</protein>
<evidence type="ECO:0000256" key="1">
    <source>
        <dbReference type="SAM" id="MobiDB-lite"/>
    </source>
</evidence>
<dbReference type="SMART" id="SM01054">
    <property type="entry name" value="CaM_binding"/>
    <property type="match status" value="1"/>
</dbReference>
<gene>
    <name evidence="3" type="ORF">GOP47_0001255</name>
</gene>
<dbReference type="PANTHER" id="PTHR33923">
    <property type="entry name" value="CALMODULIN-BINDING PROTEIN-RELATED"/>
    <property type="match status" value="1"/>
</dbReference>